<proteinExistence type="predicted"/>
<dbReference type="EMBL" id="FNKB01000001">
    <property type="protein sequence ID" value="SDQ12572.1"/>
    <property type="molecule type" value="Genomic_DNA"/>
</dbReference>
<dbReference type="STRING" id="1079994.SAMN04488565_0720"/>
<protein>
    <submittedName>
        <fullName evidence="2">Uncharacterized protein</fullName>
    </submittedName>
</protein>
<dbReference type="Proteomes" id="UP000182690">
    <property type="component" value="Unassembled WGS sequence"/>
</dbReference>
<reference evidence="2 3" key="1">
    <citation type="submission" date="2016-10" db="EMBL/GenBank/DDBJ databases">
        <authorList>
            <person name="de Groot N.N."/>
        </authorList>
    </citation>
    <scope>NUCLEOTIDE SEQUENCE [LARGE SCALE GENOMIC DNA]</scope>
    <source>
        <strain evidence="2 3">DSM 22788</strain>
    </source>
</reference>
<evidence type="ECO:0000256" key="1">
    <source>
        <dbReference type="SAM" id="MobiDB-lite"/>
    </source>
</evidence>
<evidence type="ECO:0000313" key="3">
    <source>
        <dbReference type="Proteomes" id="UP000182690"/>
    </source>
</evidence>
<organism evidence="2 3">
    <name type="scientific">Leucobacter chromiiresistens</name>
    <dbReference type="NCBI Taxonomy" id="1079994"/>
    <lineage>
        <taxon>Bacteria</taxon>
        <taxon>Bacillati</taxon>
        <taxon>Actinomycetota</taxon>
        <taxon>Actinomycetes</taxon>
        <taxon>Micrococcales</taxon>
        <taxon>Microbacteriaceae</taxon>
        <taxon>Leucobacter</taxon>
    </lineage>
</organism>
<gene>
    <name evidence="2" type="ORF">SAMN04488565_0720</name>
</gene>
<dbReference type="AlphaFoldDB" id="A0A1H0YBT2"/>
<accession>A0A1H0YBT2</accession>
<sequence length="97" mass="10902">MREFAQYPKAVIRGIRDTSGDARYLLLAWHPVRHRQRMVGIYPTREEAEAAVPWPSRSPQLPGLPPTHPAHPAHEPHSSRAPSHATHPSRSVARGPR</sequence>
<feature type="region of interest" description="Disordered" evidence="1">
    <location>
        <begin position="47"/>
        <end position="97"/>
    </location>
</feature>
<evidence type="ECO:0000313" key="2">
    <source>
        <dbReference type="EMBL" id="SDQ12572.1"/>
    </source>
</evidence>
<name>A0A1H0YBT2_9MICO</name>